<organism evidence="4 5">
    <name type="scientific">Branchiostoma floridae</name>
    <name type="common">Florida lancelet</name>
    <name type="synonym">Amphioxus</name>
    <dbReference type="NCBI Taxonomy" id="7739"/>
    <lineage>
        <taxon>Eukaryota</taxon>
        <taxon>Metazoa</taxon>
        <taxon>Chordata</taxon>
        <taxon>Cephalochordata</taxon>
        <taxon>Leptocardii</taxon>
        <taxon>Amphioxiformes</taxon>
        <taxon>Branchiostomatidae</taxon>
        <taxon>Branchiostoma</taxon>
    </lineage>
</organism>
<protein>
    <submittedName>
        <fullName evidence="5">Vascular endothelial growth factor receptor 1-like</fullName>
    </submittedName>
</protein>
<keyword evidence="2" id="KW-0732">Signal</keyword>
<dbReference type="InterPro" id="IPR007110">
    <property type="entry name" value="Ig-like_dom"/>
</dbReference>
<dbReference type="KEGG" id="bfo:118419750"/>
<reference evidence="4" key="1">
    <citation type="journal article" date="2020" name="Nat. Ecol. Evol.">
        <title>Deeply conserved synteny resolves early events in vertebrate evolution.</title>
        <authorList>
            <person name="Simakov O."/>
            <person name="Marletaz F."/>
            <person name="Yue J.X."/>
            <person name="O'Connell B."/>
            <person name="Jenkins J."/>
            <person name="Brandt A."/>
            <person name="Calef R."/>
            <person name="Tung C.H."/>
            <person name="Huang T.K."/>
            <person name="Schmutz J."/>
            <person name="Satoh N."/>
            <person name="Yu J.K."/>
            <person name="Putnam N.H."/>
            <person name="Green R.E."/>
            <person name="Rokhsar D.S."/>
        </authorList>
    </citation>
    <scope>NUCLEOTIDE SEQUENCE [LARGE SCALE GENOMIC DNA]</scope>
    <source>
        <strain evidence="4">S238N-H82</strain>
    </source>
</reference>
<feature type="transmembrane region" description="Helical" evidence="1">
    <location>
        <begin position="140"/>
        <end position="163"/>
    </location>
</feature>
<evidence type="ECO:0000259" key="3">
    <source>
        <dbReference type="PROSITE" id="PS50835"/>
    </source>
</evidence>
<dbReference type="PROSITE" id="PS50835">
    <property type="entry name" value="IG_LIKE"/>
    <property type="match status" value="1"/>
</dbReference>
<name>A0A9J7MW68_BRAFL</name>
<dbReference type="RefSeq" id="XP_035682206.1">
    <property type="nucleotide sequence ID" value="XM_035826313.1"/>
</dbReference>
<evidence type="ECO:0000256" key="1">
    <source>
        <dbReference type="SAM" id="Phobius"/>
    </source>
</evidence>
<dbReference type="InterPro" id="IPR003598">
    <property type="entry name" value="Ig_sub2"/>
</dbReference>
<keyword evidence="4" id="KW-1185">Reference proteome</keyword>
<evidence type="ECO:0000256" key="2">
    <source>
        <dbReference type="SAM" id="SignalP"/>
    </source>
</evidence>
<dbReference type="AlphaFoldDB" id="A0A9J7MW68"/>
<dbReference type="InterPro" id="IPR036179">
    <property type="entry name" value="Ig-like_dom_sf"/>
</dbReference>
<dbReference type="Proteomes" id="UP000001554">
    <property type="component" value="Chromosome 7"/>
</dbReference>
<dbReference type="OrthoDB" id="10062932at2759"/>
<keyword evidence="1" id="KW-0472">Membrane</keyword>
<accession>A0A9J7MW68</accession>
<keyword evidence="1" id="KW-1133">Transmembrane helix</keyword>
<reference evidence="5" key="2">
    <citation type="submission" date="2025-08" db="UniProtKB">
        <authorList>
            <consortium name="RefSeq"/>
        </authorList>
    </citation>
    <scope>IDENTIFICATION</scope>
    <source>
        <strain evidence="5">S238N-H82</strain>
        <tissue evidence="5">Testes</tissue>
    </source>
</reference>
<dbReference type="CDD" id="cd00096">
    <property type="entry name" value="Ig"/>
    <property type="match status" value="1"/>
</dbReference>
<dbReference type="SMART" id="SM00409">
    <property type="entry name" value="IG"/>
    <property type="match status" value="1"/>
</dbReference>
<dbReference type="SUPFAM" id="SSF48726">
    <property type="entry name" value="Immunoglobulin"/>
    <property type="match status" value="1"/>
</dbReference>
<keyword evidence="1" id="KW-0812">Transmembrane</keyword>
<sequence>MHTAGWTGLLYLLCTARFAACELKQLDQCHYLASFPVDGNVTLPCNAQLMLHYVPQAEVRWYKDEKEVLTVPERVSLDHHGNLNLQELRADDSGVYACQVGFPGGAEVIWSEVVLRVREKFVPFEAWLEVKGSLGGARNVWMASAVTCVIITLLWVIVILIMCKRKMAYGQ</sequence>
<evidence type="ECO:0000313" key="5">
    <source>
        <dbReference type="RefSeq" id="XP_035682206.1"/>
    </source>
</evidence>
<gene>
    <name evidence="5" type="primary">LOC118419750</name>
</gene>
<evidence type="ECO:0000313" key="4">
    <source>
        <dbReference type="Proteomes" id="UP000001554"/>
    </source>
</evidence>
<feature type="domain" description="Ig-like" evidence="3">
    <location>
        <begin position="41"/>
        <end position="100"/>
    </location>
</feature>
<dbReference type="InterPro" id="IPR003599">
    <property type="entry name" value="Ig_sub"/>
</dbReference>
<feature type="signal peptide" evidence="2">
    <location>
        <begin position="1"/>
        <end position="21"/>
    </location>
</feature>
<dbReference type="Pfam" id="PF13927">
    <property type="entry name" value="Ig_3"/>
    <property type="match status" value="1"/>
</dbReference>
<dbReference type="Gene3D" id="2.60.40.10">
    <property type="entry name" value="Immunoglobulins"/>
    <property type="match status" value="1"/>
</dbReference>
<dbReference type="GeneID" id="118419750"/>
<feature type="chain" id="PRO_5039920960" evidence="2">
    <location>
        <begin position="22"/>
        <end position="171"/>
    </location>
</feature>
<dbReference type="SMART" id="SM00408">
    <property type="entry name" value="IGc2"/>
    <property type="match status" value="1"/>
</dbReference>
<proteinExistence type="predicted"/>
<dbReference type="InterPro" id="IPR013783">
    <property type="entry name" value="Ig-like_fold"/>
</dbReference>